<dbReference type="InterPro" id="IPR051888">
    <property type="entry name" value="UPF0148_domain"/>
</dbReference>
<name>A0A7C3F0H0_9CREN</name>
<organism evidence="1">
    <name type="scientific">Candidatus Methanomethylicus mesodigestus</name>
    <dbReference type="NCBI Taxonomy" id="1867258"/>
    <lineage>
        <taxon>Archaea</taxon>
        <taxon>Thermoproteota</taxon>
        <taxon>Methanosuratincolia</taxon>
        <taxon>Candidatus Methanomethylicales</taxon>
        <taxon>Candidatus Methanomethylicaceae</taxon>
        <taxon>Candidatus Methanomethylicus</taxon>
    </lineage>
</organism>
<dbReference type="InterPro" id="IPR009563">
    <property type="entry name" value="SSSCA1"/>
</dbReference>
<reference evidence="1" key="1">
    <citation type="journal article" date="2020" name="mSystems">
        <title>Genome- and Community-Level Interaction Insights into Carbon Utilization and Element Cycling Functions of Hydrothermarchaeota in Hydrothermal Sediment.</title>
        <authorList>
            <person name="Zhou Z."/>
            <person name="Liu Y."/>
            <person name="Xu W."/>
            <person name="Pan J."/>
            <person name="Luo Z.H."/>
            <person name="Li M."/>
        </authorList>
    </citation>
    <scope>NUCLEOTIDE SEQUENCE [LARGE SCALE GENOMIC DNA]</scope>
    <source>
        <strain evidence="1">SpSt-468</strain>
    </source>
</reference>
<dbReference type="EMBL" id="DSTX01000009">
    <property type="protein sequence ID" value="HFK20685.1"/>
    <property type="molecule type" value="Genomic_DNA"/>
</dbReference>
<comment type="caution">
    <text evidence="1">The sequence shown here is derived from an EMBL/GenBank/DDBJ whole genome shotgun (WGS) entry which is preliminary data.</text>
</comment>
<dbReference type="Pfam" id="PF06677">
    <property type="entry name" value="Auto_anti-p27"/>
    <property type="match status" value="1"/>
</dbReference>
<evidence type="ECO:0000313" key="1">
    <source>
        <dbReference type="EMBL" id="HFK20685.1"/>
    </source>
</evidence>
<accession>A0A7C3F0H0</accession>
<proteinExistence type="predicted"/>
<gene>
    <name evidence="1" type="ORF">ENS19_05305</name>
</gene>
<dbReference type="AlphaFoldDB" id="A0A7C3F0H0"/>
<dbReference type="PANTHER" id="PTHR16537:SF1">
    <property type="entry name" value="PROTEIN ZNRD2"/>
    <property type="match status" value="1"/>
</dbReference>
<dbReference type="PANTHER" id="PTHR16537">
    <property type="entry name" value="SJOEGREN SYNDROME/SCLERODERMA AUTOANTIGEN 1"/>
    <property type="match status" value="1"/>
</dbReference>
<protein>
    <submittedName>
        <fullName evidence="1">Uncharacterized protein</fullName>
    </submittedName>
</protein>
<sequence length="117" mass="13042">MSERETSIKKMSDLLRSGATMLSQYCPDCKTPLFRLPSGETICPSCNRRVVFAKGTEVEKTATEAESVSQLEETLLLKVTSMKALMVKAESPEEIEKITRALAALYDLLEKVRKSKP</sequence>